<dbReference type="InterPro" id="IPR040079">
    <property type="entry name" value="Glutathione_S-Trfase"/>
</dbReference>
<dbReference type="PROSITE" id="PS50404">
    <property type="entry name" value="GST_NTER"/>
    <property type="match status" value="1"/>
</dbReference>
<dbReference type="Pfam" id="PF02798">
    <property type="entry name" value="GST_N"/>
    <property type="match status" value="1"/>
</dbReference>
<name>A0AAE1AA74_9GAST</name>
<evidence type="ECO:0000313" key="6">
    <source>
        <dbReference type="EMBL" id="KAK3784174.1"/>
    </source>
</evidence>
<dbReference type="SFLD" id="SFLDG01205">
    <property type="entry name" value="AMPS.1"/>
    <property type="match status" value="1"/>
</dbReference>
<reference evidence="6" key="1">
    <citation type="journal article" date="2023" name="G3 (Bethesda)">
        <title>A reference genome for the long-term kleptoplast-retaining sea slug Elysia crispata morphotype clarki.</title>
        <authorList>
            <person name="Eastman K.E."/>
            <person name="Pendleton A.L."/>
            <person name="Shaikh M.A."/>
            <person name="Suttiyut T."/>
            <person name="Ogas R."/>
            <person name="Tomko P."/>
            <person name="Gavelis G."/>
            <person name="Widhalm J.R."/>
            <person name="Wisecaver J.H."/>
        </authorList>
    </citation>
    <scope>NUCLEOTIDE SEQUENCE</scope>
    <source>
        <strain evidence="6">ECLA1</strain>
    </source>
</reference>
<dbReference type="CDD" id="cd03039">
    <property type="entry name" value="GST_N_Sigma_like"/>
    <property type="match status" value="1"/>
</dbReference>
<dbReference type="SFLD" id="SFLDS00019">
    <property type="entry name" value="Glutathione_Transferase_(cytos"/>
    <property type="match status" value="1"/>
</dbReference>
<comment type="function">
    <text evidence="3">S-crystallins are structural components of squids and octopi eye lens. Contains relatively little if any GST activity.</text>
</comment>
<dbReference type="AlphaFoldDB" id="A0AAE1AA74"/>
<dbReference type="GO" id="GO:0005212">
    <property type="term" value="F:structural constituent of eye lens"/>
    <property type="evidence" value="ECO:0007669"/>
    <property type="project" value="UniProtKB-KW"/>
</dbReference>
<feature type="domain" description="GST N-terminal" evidence="4">
    <location>
        <begin position="2"/>
        <end position="79"/>
    </location>
</feature>
<dbReference type="InterPro" id="IPR036249">
    <property type="entry name" value="Thioredoxin-like_sf"/>
</dbReference>
<dbReference type="FunFam" id="1.20.1050.10:FF:000030">
    <property type="entry name" value="Glutathione S-transferase S1"/>
    <property type="match status" value="1"/>
</dbReference>
<dbReference type="Proteomes" id="UP001283361">
    <property type="component" value="Unassembled WGS sequence"/>
</dbReference>
<proteinExistence type="inferred from homology"/>
<evidence type="ECO:0000256" key="1">
    <source>
        <dbReference type="ARBA" id="ARBA00007409"/>
    </source>
</evidence>
<evidence type="ECO:0000256" key="2">
    <source>
        <dbReference type="ARBA" id="ARBA00022613"/>
    </source>
</evidence>
<evidence type="ECO:0000259" key="5">
    <source>
        <dbReference type="PROSITE" id="PS50405"/>
    </source>
</evidence>
<organism evidence="6 7">
    <name type="scientific">Elysia crispata</name>
    <name type="common">lettuce slug</name>
    <dbReference type="NCBI Taxonomy" id="231223"/>
    <lineage>
        <taxon>Eukaryota</taxon>
        <taxon>Metazoa</taxon>
        <taxon>Spiralia</taxon>
        <taxon>Lophotrochozoa</taxon>
        <taxon>Mollusca</taxon>
        <taxon>Gastropoda</taxon>
        <taxon>Heterobranchia</taxon>
        <taxon>Euthyneura</taxon>
        <taxon>Panpulmonata</taxon>
        <taxon>Sacoglossa</taxon>
        <taxon>Placobranchoidea</taxon>
        <taxon>Plakobranchidae</taxon>
        <taxon>Elysia</taxon>
    </lineage>
</organism>
<protein>
    <submittedName>
        <fullName evidence="6">Uncharacterized protein</fullName>
    </submittedName>
</protein>
<dbReference type="SFLD" id="SFLDG00363">
    <property type="entry name" value="AMPS_(cytGST):_Alpha-__Mu-__Pi"/>
    <property type="match status" value="1"/>
</dbReference>
<dbReference type="SUPFAM" id="SSF52833">
    <property type="entry name" value="Thioredoxin-like"/>
    <property type="match status" value="1"/>
</dbReference>
<dbReference type="SUPFAM" id="SSF47616">
    <property type="entry name" value="GST C-terminal domain-like"/>
    <property type="match status" value="1"/>
</dbReference>
<sequence length="203" mass="22950">MASYKLTYFDFRGRAEVARLIFAHAGKKFEDVRISFEKWPAIKPSTPFGQLPVLEVDGQMIGQSGAIDKFLAREFGLYGKTNMESCQIDQIVCLINDYLSAVIKAMYEKDEAKKAELTKNLKEEQIPKYLGFFENLLKKNGSGYFVGRDVTLADINVYNVTWSIVKDAPAALDSYPLLKEHHQKVGSIPQIKAYVDARKPTDI</sequence>
<evidence type="ECO:0000313" key="7">
    <source>
        <dbReference type="Proteomes" id="UP001283361"/>
    </source>
</evidence>
<dbReference type="Gene3D" id="3.40.30.10">
    <property type="entry name" value="Glutaredoxin"/>
    <property type="match status" value="1"/>
</dbReference>
<dbReference type="FunFam" id="3.40.30.10:FF:000035">
    <property type="entry name" value="hematopoietic prostaglandin D synthase"/>
    <property type="match status" value="1"/>
</dbReference>
<dbReference type="InterPro" id="IPR004046">
    <property type="entry name" value="GST_C"/>
</dbReference>
<dbReference type="InterPro" id="IPR050213">
    <property type="entry name" value="GST_superfamily"/>
</dbReference>
<dbReference type="InterPro" id="IPR010987">
    <property type="entry name" value="Glutathione-S-Trfase_C-like"/>
</dbReference>
<keyword evidence="7" id="KW-1185">Reference proteome</keyword>
<dbReference type="Pfam" id="PF14497">
    <property type="entry name" value="GST_C_3"/>
    <property type="match status" value="1"/>
</dbReference>
<dbReference type="CDD" id="cd03192">
    <property type="entry name" value="GST_C_Sigma_like"/>
    <property type="match status" value="1"/>
</dbReference>
<dbReference type="InterPro" id="IPR036282">
    <property type="entry name" value="Glutathione-S-Trfase_C_sf"/>
</dbReference>
<dbReference type="PANTHER" id="PTHR11571">
    <property type="entry name" value="GLUTATHIONE S-TRANSFERASE"/>
    <property type="match status" value="1"/>
</dbReference>
<accession>A0AAE1AA74</accession>
<comment type="caution">
    <text evidence="6">The sequence shown here is derived from an EMBL/GenBank/DDBJ whole genome shotgun (WGS) entry which is preliminary data.</text>
</comment>
<comment type="similarity">
    <text evidence="1">Belongs to the GST superfamily.</text>
</comment>
<dbReference type="GO" id="GO:0004364">
    <property type="term" value="F:glutathione transferase activity"/>
    <property type="evidence" value="ECO:0007669"/>
    <property type="project" value="TreeGrafter"/>
</dbReference>
<dbReference type="Gene3D" id="1.20.1050.10">
    <property type="match status" value="1"/>
</dbReference>
<dbReference type="PANTHER" id="PTHR11571:SF150">
    <property type="entry name" value="GLUTATHIONE S-TRANSFERASE"/>
    <property type="match status" value="1"/>
</dbReference>
<gene>
    <name evidence="6" type="ORF">RRG08_001483</name>
</gene>
<evidence type="ECO:0000256" key="3">
    <source>
        <dbReference type="ARBA" id="ARBA00049616"/>
    </source>
</evidence>
<dbReference type="PROSITE" id="PS50405">
    <property type="entry name" value="GST_CTER"/>
    <property type="match status" value="1"/>
</dbReference>
<dbReference type="InterPro" id="IPR004045">
    <property type="entry name" value="Glutathione_S-Trfase_N"/>
</dbReference>
<keyword evidence="2" id="KW-0273">Eye lens protein</keyword>
<feature type="domain" description="GST C-terminal" evidence="5">
    <location>
        <begin position="81"/>
        <end position="203"/>
    </location>
</feature>
<evidence type="ECO:0000259" key="4">
    <source>
        <dbReference type="PROSITE" id="PS50404"/>
    </source>
</evidence>
<dbReference type="EMBL" id="JAWDGP010002302">
    <property type="protein sequence ID" value="KAK3784174.1"/>
    <property type="molecule type" value="Genomic_DNA"/>
</dbReference>
<dbReference type="GO" id="GO:0006749">
    <property type="term" value="P:glutathione metabolic process"/>
    <property type="evidence" value="ECO:0007669"/>
    <property type="project" value="TreeGrafter"/>
</dbReference>